<organism evidence="1 2">
    <name type="scientific">Maridesulfovibrio hydrothermalis AM13 = DSM 14728</name>
    <dbReference type="NCBI Taxonomy" id="1121451"/>
    <lineage>
        <taxon>Bacteria</taxon>
        <taxon>Pseudomonadati</taxon>
        <taxon>Thermodesulfobacteriota</taxon>
        <taxon>Desulfovibrionia</taxon>
        <taxon>Desulfovibrionales</taxon>
        <taxon>Desulfovibrionaceae</taxon>
        <taxon>Maridesulfovibrio</taxon>
    </lineage>
</organism>
<dbReference type="KEGG" id="dhy:DESAM_20249"/>
<protein>
    <submittedName>
        <fullName evidence="1">Uncharacterized protein</fullName>
    </submittedName>
</protein>
<dbReference type="STRING" id="1121451.DESAM_20249"/>
<dbReference type="HOGENOM" id="CLU_3042719_0_0_7"/>
<dbReference type="AlphaFoldDB" id="L0R8N6"/>
<dbReference type="Proteomes" id="UP000010808">
    <property type="component" value="Chromosome"/>
</dbReference>
<reference evidence="1 2" key="1">
    <citation type="submission" date="2012-10" db="EMBL/GenBank/DDBJ databases">
        <authorList>
            <person name="Genoscope - CEA"/>
        </authorList>
    </citation>
    <scope>NUCLEOTIDE SEQUENCE [LARGE SCALE GENOMIC DNA]</scope>
    <source>
        <strain evidence="2">AM13 / DSM 14728</strain>
    </source>
</reference>
<keyword evidence="2" id="KW-1185">Reference proteome</keyword>
<name>L0R8N6_9BACT</name>
<proteinExistence type="predicted"/>
<evidence type="ECO:0000313" key="1">
    <source>
        <dbReference type="EMBL" id="CCO22540.1"/>
    </source>
</evidence>
<gene>
    <name evidence="1" type="ORF">DESAM_20249</name>
</gene>
<evidence type="ECO:0000313" key="2">
    <source>
        <dbReference type="Proteomes" id="UP000010808"/>
    </source>
</evidence>
<dbReference type="EMBL" id="FO203522">
    <property type="protein sequence ID" value="CCO22540.1"/>
    <property type="molecule type" value="Genomic_DNA"/>
</dbReference>
<accession>L0R8N6</accession>
<sequence length="54" mass="6188">MSGINILFFIKSFNALRSFYQLFRPVNAEELCHQHPAAEKQLSELGKLPNLAVR</sequence>